<dbReference type="Pfam" id="PF02931">
    <property type="entry name" value="Neur_chan_LBD"/>
    <property type="match status" value="1"/>
</dbReference>
<evidence type="ECO:0000256" key="6">
    <source>
        <dbReference type="ARBA" id="ARBA00022989"/>
    </source>
</evidence>
<keyword evidence="2" id="KW-0813">Transport</keyword>
<dbReference type="SUPFAM" id="SSF63712">
    <property type="entry name" value="Nicotinic receptor ligand binding domain-like"/>
    <property type="match status" value="1"/>
</dbReference>
<keyword evidence="3" id="KW-0254">Endocytosis</keyword>
<feature type="transmembrane region" description="Helical" evidence="16">
    <location>
        <begin position="256"/>
        <end position="278"/>
    </location>
</feature>
<feature type="transmembrane region" description="Helical" evidence="16">
    <location>
        <begin position="285"/>
        <end position="303"/>
    </location>
</feature>
<evidence type="ECO:0000256" key="12">
    <source>
        <dbReference type="ARBA" id="ARBA00056246"/>
    </source>
</evidence>
<evidence type="ECO:0000256" key="13">
    <source>
        <dbReference type="ARBA" id="ARBA00074610"/>
    </source>
</evidence>
<protein>
    <recommendedName>
        <fullName evidence="13">Acetylcholine receptor-like protein cup-4</fullName>
    </recommendedName>
    <alternativeName>
        <fullName evidence="14">Coelomocyte uptake defective protein 4</fullName>
    </alternativeName>
</protein>
<dbReference type="SUPFAM" id="SSF90112">
    <property type="entry name" value="Neurotransmitter-gated ion-channel transmembrane pore"/>
    <property type="match status" value="1"/>
</dbReference>
<keyword evidence="4 16" id="KW-0812">Transmembrane</keyword>
<evidence type="ECO:0000256" key="2">
    <source>
        <dbReference type="ARBA" id="ARBA00022448"/>
    </source>
</evidence>
<evidence type="ECO:0000313" key="19">
    <source>
        <dbReference type="Proteomes" id="UP000025227"/>
    </source>
</evidence>
<evidence type="ECO:0000256" key="4">
    <source>
        <dbReference type="ARBA" id="ARBA00022692"/>
    </source>
</evidence>
<dbReference type="GO" id="GO:0030659">
    <property type="term" value="C:cytoplasmic vesicle membrane"/>
    <property type="evidence" value="ECO:0007669"/>
    <property type="project" value="UniProtKB-SubCell"/>
</dbReference>
<evidence type="ECO:0000313" key="20">
    <source>
        <dbReference type="WBParaSite" id="HCON_00137455-00001"/>
    </source>
</evidence>
<keyword evidence="6 16" id="KW-1133">Transmembrane helix</keyword>
<dbReference type="InterPro" id="IPR038050">
    <property type="entry name" value="Neuro_actylchol_rec"/>
</dbReference>
<feature type="signal peptide" evidence="17">
    <location>
        <begin position="1"/>
        <end position="17"/>
    </location>
</feature>
<feature type="region of interest" description="Disordered" evidence="15">
    <location>
        <begin position="384"/>
        <end position="457"/>
    </location>
</feature>
<evidence type="ECO:0000256" key="15">
    <source>
        <dbReference type="SAM" id="MobiDB-lite"/>
    </source>
</evidence>
<feature type="chain" id="PRO_5029640329" description="Acetylcholine receptor-like protein cup-4" evidence="17">
    <location>
        <begin position="18"/>
        <end position="489"/>
    </location>
</feature>
<keyword evidence="9" id="KW-0675">Receptor</keyword>
<feature type="transmembrane region" description="Helical" evidence="16">
    <location>
        <begin position="315"/>
        <end position="336"/>
    </location>
</feature>
<keyword evidence="11" id="KW-0407">Ion channel</keyword>
<accession>A0A7I4YUX3</accession>
<dbReference type="OMA" id="TSWTDEY"/>
<organism evidence="19 20">
    <name type="scientific">Haemonchus contortus</name>
    <name type="common">Barber pole worm</name>
    <dbReference type="NCBI Taxonomy" id="6289"/>
    <lineage>
        <taxon>Eukaryota</taxon>
        <taxon>Metazoa</taxon>
        <taxon>Ecdysozoa</taxon>
        <taxon>Nematoda</taxon>
        <taxon>Chromadorea</taxon>
        <taxon>Rhabditida</taxon>
        <taxon>Rhabditina</taxon>
        <taxon>Rhabditomorpha</taxon>
        <taxon>Strongyloidea</taxon>
        <taxon>Trichostrongylidae</taxon>
        <taxon>Haemonchus</taxon>
    </lineage>
</organism>
<dbReference type="Gene3D" id="2.70.170.10">
    <property type="entry name" value="Neurotransmitter-gated ion-channel ligand-binding domain"/>
    <property type="match status" value="1"/>
</dbReference>
<evidence type="ECO:0000256" key="10">
    <source>
        <dbReference type="ARBA" id="ARBA00023180"/>
    </source>
</evidence>
<evidence type="ECO:0000256" key="7">
    <source>
        <dbReference type="ARBA" id="ARBA00023065"/>
    </source>
</evidence>
<dbReference type="InterPro" id="IPR036719">
    <property type="entry name" value="Neuro-gated_channel_TM_sf"/>
</dbReference>
<dbReference type="Gene3D" id="1.20.58.390">
    <property type="entry name" value="Neurotransmitter-gated ion-channel transmembrane domain"/>
    <property type="match status" value="1"/>
</dbReference>
<dbReference type="FunFam" id="2.70.170.10:FF:000057">
    <property type="entry name" value="Ligand-Gated ion Channel"/>
    <property type="match status" value="1"/>
</dbReference>
<reference evidence="20" key="1">
    <citation type="submission" date="2020-12" db="UniProtKB">
        <authorList>
            <consortium name="WormBaseParasite"/>
        </authorList>
    </citation>
    <scope>IDENTIFICATION</scope>
    <source>
        <strain evidence="20">MHco3</strain>
    </source>
</reference>
<dbReference type="GO" id="GO:0006897">
    <property type="term" value="P:endocytosis"/>
    <property type="evidence" value="ECO:0007669"/>
    <property type="project" value="UniProtKB-KW"/>
</dbReference>
<comment type="subcellular location">
    <subcellularLocation>
        <location evidence="1">Cytoplasmic vesicle membrane</location>
        <topology evidence="1">Multi-pass membrane protein</topology>
    </subcellularLocation>
</comment>
<feature type="transmembrane region" description="Helical" evidence="16">
    <location>
        <begin position="467"/>
        <end position="486"/>
    </location>
</feature>
<dbReference type="OrthoDB" id="5975154at2759"/>
<name>A0A7I4YUX3_HAECO</name>
<comment type="function">
    <text evidence="12">Thought to regulate endocytosis in coelomocytes through modulation of phospholipase C activity. Possible acetylcholine receptor.</text>
</comment>
<dbReference type="AlphaFoldDB" id="A0A7I4YUX3"/>
<evidence type="ECO:0000256" key="9">
    <source>
        <dbReference type="ARBA" id="ARBA00023170"/>
    </source>
</evidence>
<evidence type="ECO:0000256" key="17">
    <source>
        <dbReference type="SAM" id="SignalP"/>
    </source>
</evidence>
<evidence type="ECO:0000256" key="1">
    <source>
        <dbReference type="ARBA" id="ARBA00004439"/>
    </source>
</evidence>
<dbReference type="PANTHER" id="PTHR18945">
    <property type="entry name" value="NEUROTRANSMITTER GATED ION CHANNEL"/>
    <property type="match status" value="1"/>
</dbReference>
<dbReference type="Proteomes" id="UP000025227">
    <property type="component" value="Unplaced"/>
</dbReference>
<keyword evidence="8 16" id="KW-0472">Membrane</keyword>
<dbReference type="WBParaSite" id="HCON_00137455-00001">
    <property type="protein sequence ID" value="HCON_00137455-00001"/>
    <property type="gene ID" value="HCON_00137455"/>
</dbReference>
<evidence type="ECO:0000256" key="5">
    <source>
        <dbReference type="ARBA" id="ARBA00022729"/>
    </source>
</evidence>
<proteinExistence type="predicted"/>
<keyword evidence="7" id="KW-0406">Ion transport</keyword>
<dbReference type="InterPro" id="IPR006202">
    <property type="entry name" value="Neur_chan_lig-bd"/>
</dbReference>
<dbReference type="CDD" id="cd18989">
    <property type="entry name" value="LGIC_ECD_cation"/>
    <property type="match status" value="1"/>
</dbReference>
<evidence type="ECO:0000256" key="14">
    <source>
        <dbReference type="ARBA" id="ARBA00075302"/>
    </source>
</evidence>
<evidence type="ECO:0000256" key="11">
    <source>
        <dbReference type="ARBA" id="ARBA00023303"/>
    </source>
</evidence>
<dbReference type="GO" id="GO:0004888">
    <property type="term" value="F:transmembrane signaling receptor activity"/>
    <property type="evidence" value="ECO:0007669"/>
    <property type="project" value="InterPro"/>
</dbReference>
<feature type="domain" description="Neurotransmitter-gated ion-channel ligand-binding" evidence="18">
    <location>
        <begin position="24"/>
        <end position="186"/>
    </location>
</feature>
<evidence type="ECO:0000256" key="16">
    <source>
        <dbReference type="SAM" id="Phobius"/>
    </source>
</evidence>
<evidence type="ECO:0000256" key="8">
    <source>
        <dbReference type="ARBA" id="ARBA00023136"/>
    </source>
</evidence>
<dbReference type="InterPro" id="IPR036734">
    <property type="entry name" value="Neur_chan_lig-bd_sf"/>
</dbReference>
<evidence type="ECO:0000259" key="18">
    <source>
        <dbReference type="Pfam" id="PF02931"/>
    </source>
</evidence>
<evidence type="ECO:0000256" key="3">
    <source>
        <dbReference type="ARBA" id="ARBA00022583"/>
    </source>
</evidence>
<keyword evidence="5 17" id="KW-0732">Signal</keyword>
<dbReference type="InterPro" id="IPR006201">
    <property type="entry name" value="Neur_channel"/>
</dbReference>
<dbReference type="GO" id="GO:0005230">
    <property type="term" value="F:extracellular ligand-gated monoatomic ion channel activity"/>
    <property type="evidence" value="ECO:0007669"/>
    <property type="project" value="InterPro"/>
</dbReference>
<sequence>MVLHLWPAVLFLVLCNCQNPDYNKKLEDTLMKDYNSRHRPVKSESTTVQVSVYLGISHVEKVDEHEQTMLVHGNLWATWIDEYLVWTPKDYNDTLKINIDSWRIWQPALALYNSARGNSWHLYMHGLPAMISSNGRVWASGSFSFHVTCRFDFTAWPYDEQECPIVIADWVYDLSRVNLSDPQGSTPWNKPTVRLNYDPTGKNEKKHVAGWEVRDTWRRHCYWGPSGCKEELPEGQPEWYWSLLEFGVKLKRHAPYFGLTIVMPTIITCLLTLSSFWIDTSSMAIALIIFNVLLQGLFGWDLIRELPPGSGSIPKIVSLYGFNLSMTTIAFIIHVLSQFFESVLPDDLELPETVTSLPEKLRMGQLFQVKGLSFDPQLLLNYTPEEEDPSEFNSPISSIGPPNALDEEQAEDGSRRNTDGETLIPVETGSPSTVISLSPVPPPTESSSAPPEKDTPEITKTSHSLYVIRRILFCLFFLMYVIAVPICLL</sequence>
<keyword evidence="10" id="KW-0325">Glycoprotein</keyword>
<keyword evidence="19" id="KW-1185">Reference proteome</keyword>